<name>A0ACC1T9T1_9APHY</name>
<comment type="caution">
    <text evidence="1">The sequence shown here is derived from an EMBL/GenBank/DDBJ whole genome shotgun (WGS) entry which is preliminary data.</text>
</comment>
<protein>
    <submittedName>
        <fullName evidence="1">Uncharacterized protein</fullName>
    </submittedName>
</protein>
<accession>A0ACC1T9T1</accession>
<proteinExistence type="predicted"/>
<keyword evidence="2" id="KW-1185">Reference proteome</keyword>
<dbReference type="EMBL" id="JANHOG010000232">
    <property type="protein sequence ID" value="KAJ3556545.1"/>
    <property type="molecule type" value="Genomic_DNA"/>
</dbReference>
<reference evidence="1" key="1">
    <citation type="submission" date="2022-07" db="EMBL/GenBank/DDBJ databases">
        <title>Genome Sequence of Phlebia brevispora.</title>
        <authorList>
            <person name="Buettner E."/>
        </authorList>
    </citation>
    <scope>NUCLEOTIDE SEQUENCE</scope>
    <source>
        <strain evidence="1">MPL23</strain>
    </source>
</reference>
<sequence length="426" mass="46126">MERGIHSGVHVAERRLHALGSLSTVNKVAIGEDGNQRIGVGMSVKWVGHAAECEPARAVEVEVYSIPSPASFSPSIHTGSGFLVLHATCDAFATPRLVISDHRYWFEYITCRRAAASAWKQSAGQCRDYNRYLPQIQDVRPICADVASWRKLPGGAVGIGKEMALLFAKYGAKIVIGDVNLEEAQKVVQTIDESGQNAVACLCDVTKWDDQVSLFEVANTTFGSVDIVIPNAGVLGAGQFTKLEVKDGKPLPPNLLTINVNLIGVLYTTSLALHYMGGENTQRLRAIVLIGSIASFATVTPSVLYDAAKHGVLGVMRGLRPTCAVHGIRLGSVHPWFADTPLLDASTRSYIKGWPLTPVPRIAATALCIASHADENTSGHPWILPDDGEAMRFDGADLNEGFYRELNERAQLVAKMWDAESGQRRN</sequence>
<organism evidence="1 2">
    <name type="scientific">Phlebia brevispora</name>
    <dbReference type="NCBI Taxonomy" id="194682"/>
    <lineage>
        <taxon>Eukaryota</taxon>
        <taxon>Fungi</taxon>
        <taxon>Dikarya</taxon>
        <taxon>Basidiomycota</taxon>
        <taxon>Agaricomycotina</taxon>
        <taxon>Agaricomycetes</taxon>
        <taxon>Polyporales</taxon>
        <taxon>Meruliaceae</taxon>
        <taxon>Phlebia</taxon>
    </lineage>
</organism>
<dbReference type="Proteomes" id="UP001148662">
    <property type="component" value="Unassembled WGS sequence"/>
</dbReference>
<gene>
    <name evidence="1" type="ORF">NM688_g1970</name>
</gene>
<evidence type="ECO:0000313" key="1">
    <source>
        <dbReference type="EMBL" id="KAJ3556545.1"/>
    </source>
</evidence>
<evidence type="ECO:0000313" key="2">
    <source>
        <dbReference type="Proteomes" id="UP001148662"/>
    </source>
</evidence>